<keyword evidence="9" id="KW-0472">Membrane</keyword>
<dbReference type="InterPro" id="IPR003593">
    <property type="entry name" value="AAA+_ATPase"/>
</dbReference>
<dbReference type="InterPro" id="IPR003439">
    <property type="entry name" value="ABC_transporter-like_ATP-bd"/>
</dbReference>
<evidence type="ECO:0000256" key="2">
    <source>
        <dbReference type="ARBA" id="ARBA00022448"/>
    </source>
</evidence>
<keyword evidence="3" id="KW-1003">Cell membrane</keyword>
<dbReference type="CDD" id="cd03214">
    <property type="entry name" value="ABC_Iron-Siderophores_B12_Hemin"/>
    <property type="match status" value="1"/>
</dbReference>
<keyword evidence="5" id="KW-0547">Nucleotide-binding</keyword>
<dbReference type="InterPro" id="IPR017871">
    <property type="entry name" value="ABC_transporter-like_CS"/>
</dbReference>
<dbReference type="AlphaFoldDB" id="A0A328UHH3"/>
<protein>
    <submittedName>
        <fullName evidence="11">Ferric citrate ABC transporter ATP-binding protein FecE</fullName>
    </submittedName>
</protein>
<evidence type="ECO:0000256" key="3">
    <source>
        <dbReference type="ARBA" id="ARBA00022475"/>
    </source>
</evidence>
<evidence type="ECO:0000259" key="10">
    <source>
        <dbReference type="PROSITE" id="PS50893"/>
    </source>
</evidence>
<gene>
    <name evidence="11" type="ORF">DPQ25_05595</name>
</gene>
<feature type="domain" description="ABC transporter" evidence="10">
    <location>
        <begin position="2"/>
        <end position="236"/>
    </location>
</feature>
<dbReference type="Gene3D" id="3.40.50.300">
    <property type="entry name" value="P-loop containing nucleotide triphosphate hydrolases"/>
    <property type="match status" value="1"/>
</dbReference>
<comment type="caution">
    <text evidence="11">The sequence shown here is derived from an EMBL/GenBank/DDBJ whole genome shotgun (WGS) entry which is preliminary data.</text>
</comment>
<evidence type="ECO:0000256" key="8">
    <source>
        <dbReference type="ARBA" id="ARBA00023065"/>
    </source>
</evidence>
<dbReference type="SMART" id="SM00382">
    <property type="entry name" value="AAA"/>
    <property type="match status" value="1"/>
</dbReference>
<reference evidence="11 12" key="1">
    <citation type="submission" date="2018-06" db="EMBL/GenBank/DDBJ databases">
        <title>Noncontiguous genome sequence of Ruminococcaceae bacterium ASD2818.</title>
        <authorList>
            <person name="Chaplin A.V."/>
            <person name="Sokolova S.R."/>
            <person name="Kochetkova T.O."/>
            <person name="Goltsov A.Y."/>
            <person name="Trofimov D.Y."/>
            <person name="Efimov B.A."/>
        </authorList>
    </citation>
    <scope>NUCLEOTIDE SEQUENCE [LARGE SCALE GENOMIC DNA]</scope>
    <source>
        <strain evidence="11 12">ASD2818</strain>
    </source>
</reference>
<keyword evidence="8" id="KW-0406">Ion transport</keyword>
<dbReference type="InterPro" id="IPR027417">
    <property type="entry name" value="P-loop_NTPase"/>
</dbReference>
<evidence type="ECO:0000256" key="4">
    <source>
        <dbReference type="ARBA" id="ARBA00022496"/>
    </source>
</evidence>
<accession>A0A328UHH3</accession>
<comment type="subcellular location">
    <subcellularLocation>
        <location evidence="1">Cell membrane</location>
        <topology evidence="1">Peripheral membrane protein</topology>
    </subcellularLocation>
</comment>
<evidence type="ECO:0000256" key="9">
    <source>
        <dbReference type="ARBA" id="ARBA00023136"/>
    </source>
</evidence>
<dbReference type="PANTHER" id="PTHR42771:SF12">
    <property type="entry name" value="FE(3+) DICITRATE TRANSPORT ATP-BINDING PROTEIN FECE-RELATED"/>
    <property type="match status" value="1"/>
</dbReference>
<keyword evidence="4" id="KW-0410">Iron transport</keyword>
<dbReference type="Proteomes" id="UP000249377">
    <property type="component" value="Unassembled WGS sequence"/>
</dbReference>
<dbReference type="SUPFAM" id="SSF52540">
    <property type="entry name" value="P-loop containing nucleoside triphosphate hydrolases"/>
    <property type="match status" value="1"/>
</dbReference>
<name>A0A328UHH3_9FIRM</name>
<keyword evidence="12" id="KW-1185">Reference proteome</keyword>
<dbReference type="PROSITE" id="PS00211">
    <property type="entry name" value="ABC_TRANSPORTER_1"/>
    <property type="match status" value="1"/>
</dbReference>
<dbReference type="FunFam" id="3.40.50.300:FF:000134">
    <property type="entry name" value="Iron-enterobactin ABC transporter ATP-binding protein"/>
    <property type="match status" value="1"/>
</dbReference>
<dbReference type="GO" id="GO:0016887">
    <property type="term" value="F:ATP hydrolysis activity"/>
    <property type="evidence" value="ECO:0007669"/>
    <property type="project" value="InterPro"/>
</dbReference>
<evidence type="ECO:0000313" key="11">
    <source>
        <dbReference type="EMBL" id="RAQ29770.1"/>
    </source>
</evidence>
<dbReference type="EMBL" id="QLYR01000002">
    <property type="protein sequence ID" value="RAQ29770.1"/>
    <property type="molecule type" value="Genomic_DNA"/>
</dbReference>
<evidence type="ECO:0000256" key="5">
    <source>
        <dbReference type="ARBA" id="ARBA00022741"/>
    </source>
</evidence>
<keyword evidence="7" id="KW-0408">Iron</keyword>
<keyword evidence="2" id="KW-0813">Transport</keyword>
<dbReference type="Pfam" id="PF00005">
    <property type="entry name" value="ABC_tran"/>
    <property type="match status" value="1"/>
</dbReference>
<dbReference type="GO" id="GO:0005524">
    <property type="term" value="F:ATP binding"/>
    <property type="evidence" value="ECO:0007669"/>
    <property type="project" value="UniProtKB-KW"/>
</dbReference>
<evidence type="ECO:0000256" key="7">
    <source>
        <dbReference type="ARBA" id="ARBA00023004"/>
    </source>
</evidence>
<evidence type="ECO:0000313" key="12">
    <source>
        <dbReference type="Proteomes" id="UP000249377"/>
    </source>
</evidence>
<dbReference type="RefSeq" id="WP_112332199.1">
    <property type="nucleotide sequence ID" value="NZ_JBKYJQ010000007.1"/>
</dbReference>
<dbReference type="InterPro" id="IPR051535">
    <property type="entry name" value="Siderophore_ABC-ATPase"/>
</dbReference>
<dbReference type="GO" id="GO:0006826">
    <property type="term" value="P:iron ion transport"/>
    <property type="evidence" value="ECO:0007669"/>
    <property type="project" value="UniProtKB-KW"/>
</dbReference>
<dbReference type="PANTHER" id="PTHR42771">
    <property type="entry name" value="IRON(3+)-HYDROXAMATE IMPORT ATP-BINDING PROTEIN FHUC"/>
    <property type="match status" value="1"/>
</dbReference>
<sequence>MLAFEHLSASYGKNKILEDVCFPLIPHKITAIIGKNGSGKSTLVSCLNQELAYTGEILYSGQNLALMAVRERAKLLAILPQVLTTPSVTVEELTAFGRNPYLDFSRRLTQADREAVEAAMAQAGVDGMRGRPVNRLSGGERQKAFLAMILAQDTRILVLDEPTTYMDVAVEAGFFRLLQDLKEKRKKTLMVVLHNLSQALRYADYVAVLHERRVCYYGSVEECCASGKIEEIFQVKKFEVVENGEKRIFFSA</sequence>
<organism evidence="11 12">
    <name type="scientific">Hydrogeniiclostridium mannosilyticum</name>
    <dbReference type="NCBI Taxonomy" id="2764322"/>
    <lineage>
        <taxon>Bacteria</taxon>
        <taxon>Bacillati</taxon>
        <taxon>Bacillota</taxon>
        <taxon>Clostridia</taxon>
        <taxon>Eubacteriales</taxon>
        <taxon>Acutalibacteraceae</taxon>
        <taxon>Hydrogeniiclostridium</taxon>
    </lineage>
</organism>
<dbReference type="GO" id="GO:0005886">
    <property type="term" value="C:plasma membrane"/>
    <property type="evidence" value="ECO:0007669"/>
    <property type="project" value="UniProtKB-SubCell"/>
</dbReference>
<keyword evidence="6 11" id="KW-0067">ATP-binding</keyword>
<dbReference type="PROSITE" id="PS50893">
    <property type="entry name" value="ABC_TRANSPORTER_2"/>
    <property type="match status" value="1"/>
</dbReference>
<evidence type="ECO:0000256" key="1">
    <source>
        <dbReference type="ARBA" id="ARBA00004202"/>
    </source>
</evidence>
<proteinExistence type="predicted"/>
<evidence type="ECO:0000256" key="6">
    <source>
        <dbReference type="ARBA" id="ARBA00022840"/>
    </source>
</evidence>